<dbReference type="Proteomes" id="UP001211907">
    <property type="component" value="Unassembled WGS sequence"/>
</dbReference>
<keyword evidence="2" id="KW-1185">Reference proteome</keyword>
<organism evidence="1 2">
    <name type="scientific">Physocladia obscura</name>
    <dbReference type="NCBI Taxonomy" id="109957"/>
    <lineage>
        <taxon>Eukaryota</taxon>
        <taxon>Fungi</taxon>
        <taxon>Fungi incertae sedis</taxon>
        <taxon>Chytridiomycota</taxon>
        <taxon>Chytridiomycota incertae sedis</taxon>
        <taxon>Chytridiomycetes</taxon>
        <taxon>Chytridiales</taxon>
        <taxon>Chytriomycetaceae</taxon>
        <taxon>Physocladia</taxon>
    </lineage>
</organism>
<accession>A0AAD5XLB2</accession>
<name>A0AAD5XLB2_9FUNG</name>
<gene>
    <name evidence="1" type="ORF">HK100_003248</name>
</gene>
<dbReference type="EMBL" id="JADGJH010000018">
    <property type="protein sequence ID" value="KAJ3142053.1"/>
    <property type="molecule type" value="Genomic_DNA"/>
</dbReference>
<sequence length="67" mass="7365">MMVISSDSGSLAFVILTSDSLELSRTDIVVESDRISPQRFELVYEIRIAPPGIDYNIPGQKVAVDPL</sequence>
<reference evidence="1" key="1">
    <citation type="submission" date="2020-05" db="EMBL/GenBank/DDBJ databases">
        <title>Phylogenomic resolution of chytrid fungi.</title>
        <authorList>
            <person name="Stajich J.E."/>
            <person name="Amses K."/>
            <person name="Simmons R."/>
            <person name="Seto K."/>
            <person name="Myers J."/>
            <person name="Bonds A."/>
            <person name="Quandt C.A."/>
            <person name="Barry K."/>
            <person name="Liu P."/>
            <person name="Grigoriev I."/>
            <person name="Longcore J.E."/>
            <person name="James T.Y."/>
        </authorList>
    </citation>
    <scope>NUCLEOTIDE SEQUENCE</scope>
    <source>
        <strain evidence="1">JEL0513</strain>
    </source>
</reference>
<dbReference type="AlphaFoldDB" id="A0AAD5XLB2"/>
<comment type="caution">
    <text evidence="1">The sequence shown here is derived from an EMBL/GenBank/DDBJ whole genome shotgun (WGS) entry which is preliminary data.</text>
</comment>
<protein>
    <submittedName>
        <fullName evidence="1">Uncharacterized protein</fullName>
    </submittedName>
</protein>
<proteinExistence type="predicted"/>
<evidence type="ECO:0000313" key="2">
    <source>
        <dbReference type="Proteomes" id="UP001211907"/>
    </source>
</evidence>
<evidence type="ECO:0000313" key="1">
    <source>
        <dbReference type="EMBL" id="KAJ3142053.1"/>
    </source>
</evidence>